<evidence type="ECO:0000313" key="2">
    <source>
        <dbReference type="EMBL" id="RGD81504.1"/>
    </source>
</evidence>
<accession>A0A3E3EA54</accession>
<dbReference type="RefSeq" id="WP_117582243.1">
    <property type="nucleotide sequence ID" value="NZ_CP176642.1"/>
</dbReference>
<evidence type="ECO:0000313" key="3">
    <source>
        <dbReference type="Proteomes" id="UP000261032"/>
    </source>
</evidence>
<organism evidence="2 3">
    <name type="scientific">Thomasclavelia ramosa</name>
    <dbReference type="NCBI Taxonomy" id="1547"/>
    <lineage>
        <taxon>Bacteria</taxon>
        <taxon>Bacillati</taxon>
        <taxon>Bacillota</taxon>
        <taxon>Erysipelotrichia</taxon>
        <taxon>Erysipelotrichales</taxon>
        <taxon>Coprobacillaceae</taxon>
        <taxon>Thomasclavelia</taxon>
    </lineage>
</organism>
<protein>
    <submittedName>
        <fullName evidence="2">Uncharacterized protein</fullName>
    </submittedName>
</protein>
<dbReference type="EMBL" id="QUSL01000027">
    <property type="protein sequence ID" value="RGD81504.1"/>
    <property type="molecule type" value="Genomic_DNA"/>
</dbReference>
<name>A0A3E3EA54_9FIRM</name>
<evidence type="ECO:0000313" key="1">
    <source>
        <dbReference type="EMBL" id="MDB7084713.1"/>
    </source>
</evidence>
<reference evidence="2 3" key="1">
    <citation type="submission" date="2018-08" db="EMBL/GenBank/DDBJ databases">
        <title>A genome reference for cultivated species of the human gut microbiota.</title>
        <authorList>
            <person name="Zou Y."/>
            <person name="Xue W."/>
            <person name="Luo G."/>
        </authorList>
    </citation>
    <scope>NUCLEOTIDE SEQUENCE [LARGE SCALE GENOMIC DNA]</scope>
    <source>
        <strain evidence="2 3">OM06-4</strain>
    </source>
</reference>
<dbReference type="AlphaFoldDB" id="A0A3E3EA54"/>
<gene>
    <name evidence="2" type="ORF">DXB93_14380</name>
    <name evidence="1" type="ORF">PM738_12945</name>
</gene>
<comment type="caution">
    <text evidence="2">The sequence shown here is derived from an EMBL/GenBank/DDBJ whole genome shotgun (WGS) entry which is preliminary data.</text>
</comment>
<dbReference type="Proteomes" id="UP001211987">
    <property type="component" value="Unassembled WGS sequence"/>
</dbReference>
<sequence>MPKIRVYANYEFTNDSDNCYDNGELSMLYEVPKSWMKWNEEKRQAWLEKNSDKIDKAFNDAMVVYHVSELYDEAE</sequence>
<reference evidence="1" key="2">
    <citation type="submission" date="2023-01" db="EMBL/GenBank/DDBJ databases">
        <title>Human gut microbiome strain richness.</title>
        <authorList>
            <person name="Chen-Liaw A."/>
        </authorList>
    </citation>
    <scope>NUCLEOTIDE SEQUENCE</scope>
    <source>
        <strain evidence="1">1001217st2_G6_1001217B_191108</strain>
    </source>
</reference>
<dbReference type="Proteomes" id="UP000261032">
    <property type="component" value="Unassembled WGS sequence"/>
</dbReference>
<proteinExistence type="predicted"/>
<dbReference type="EMBL" id="JAQLKE010000023">
    <property type="protein sequence ID" value="MDB7084713.1"/>
    <property type="molecule type" value="Genomic_DNA"/>
</dbReference>